<dbReference type="GO" id="GO:0030165">
    <property type="term" value="F:PDZ domain binding"/>
    <property type="evidence" value="ECO:0007669"/>
    <property type="project" value="TreeGrafter"/>
</dbReference>
<evidence type="ECO:0000256" key="1">
    <source>
        <dbReference type="ARBA" id="ARBA00004123"/>
    </source>
</evidence>
<dbReference type="PANTHER" id="PTHR24116">
    <property type="entry name" value="KINASE D-INTERACTING SUBSTRATE OF 220 KDA"/>
    <property type="match status" value="1"/>
</dbReference>
<dbReference type="Proteomes" id="UP000887574">
    <property type="component" value="Unplaced"/>
</dbReference>
<organism evidence="4 5">
    <name type="scientific">Ditylenchus dipsaci</name>
    <dbReference type="NCBI Taxonomy" id="166011"/>
    <lineage>
        <taxon>Eukaryota</taxon>
        <taxon>Metazoa</taxon>
        <taxon>Ecdysozoa</taxon>
        <taxon>Nematoda</taxon>
        <taxon>Chromadorea</taxon>
        <taxon>Rhabditida</taxon>
        <taxon>Tylenchina</taxon>
        <taxon>Tylenchomorpha</taxon>
        <taxon>Sphaerularioidea</taxon>
        <taxon>Anguinidae</taxon>
        <taxon>Anguininae</taxon>
        <taxon>Ditylenchus</taxon>
    </lineage>
</organism>
<name>A0A915ECL3_9BILA</name>
<dbReference type="InterPro" id="IPR009057">
    <property type="entry name" value="Homeodomain-like_sf"/>
</dbReference>
<keyword evidence="3" id="KW-0472">Membrane</keyword>
<comment type="subcellular location">
    <subcellularLocation>
        <location evidence="1">Nucleus</location>
    </subcellularLocation>
</comment>
<accession>A0A915ECL3</accession>
<sequence>MKLRIRKPHDSLIVLVERSKGKHQHSEIKPSAMSAFNKKLMQKHAYYTPLIITRMLQKERKVLPTMRQSAVVSNQSFSVVENRSFISFLNTFRNFVINNPNRKAKDLLPCQRTISNRVEDALKSVKNEVSMKVAQLKASGGFSIYVLLISTYGFIYYGSEIKLWNSSISTARFIARCIARFKILLSVLTLNAPIRTDKELVVSPVSFLFADDHRLSFIGGEQALTNIVQSLFLSAAFIMKDLRPAIIRAHEAGRGAREIARFLDITPMMVSRAINRFEEIRSNKDRTGRGRKKTARSKKNIQRAKEGRVSHGLGAISARGKTPLVFVDQKTKIDRYVYMDMLNANLISWTNNAFGDDVWTFQQDGAPGHKAYETQDWLREKCPDVITVDPHWRVPTGEWPPNSPDLNPMDYSVWSILKEKACKKPHPNVESLKKALKKAWKEIDLETLVKIVDNFPQRLKACINANSEEHYGSLAVRLFSAFNLTHLHRNSKLQTLCGIPVVMYGSIMLLSLIGSLILFIRAFQLDEFSQYGYYIASVVLLTIFVVSSIAPIYLLFVRLFVNLPKRRMNRISHKIHLMPFERIIQKLQKEVDLLVNLVTTLDAFTNSQTRMVSFFVE</sequence>
<dbReference type="GO" id="GO:0019887">
    <property type="term" value="F:protein kinase regulator activity"/>
    <property type="evidence" value="ECO:0007669"/>
    <property type="project" value="TreeGrafter"/>
</dbReference>
<dbReference type="PANTHER" id="PTHR24116:SF0">
    <property type="entry name" value="KINASE D-INTERACTING SUBSTRATE OF 220 KDA"/>
    <property type="match status" value="1"/>
</dbReference>
<dbReference type="WBParaSite" id="jg5249">
    <property type="protein sequence ID" value="jg5249"/>
    <property type="gene ID" value="jg5249"/>
</dbReference>
<feature type="transmembrane region" description="Helical" evidence="3">
    <location>
        <begin position="532"/>
        <end position="561"/>
    </location>
</feature>
<feature type="transmembrane region" description="Helical" evidence="3">
    <location>
        <begin position="496"/>
        <end position="520"/>
    </location>
</feature>
<feature type="region of interest" description="Disordered" evidence="2">
    <location>
        <begin position="282"/>
        <end position="306"/>
    </location>
</feature>
<feature type="transmembrane region" description="Helical" evidence="3">
    <location>
        <begin position="140"/>
        <end position="159"/>
    </location>
</feature>
<keyword evidence="3" id="KW-1133">Transmembrane helix</keyword>
<dbReference type="InterPro" id="IPR036397">
    <property type="entry name" value="RNaseH_sf"/>
</dbReference>
<evidence type="ECO:0000256" key="3">
    <source>
        <dbReference type="SAM" id="Phobius"/>
    </source>
</evidence>
<feature type="compositionally biased region" description="Basic residues" evidence="2">
    <location>
        <begin position="289"/>
        <end position="302"/>
    </location>
</feature>
<keyword evidence="4" id="KW-1185">Reference proteome</keyword>
<evidence type="ECO:0000313" key="5">
    <source>
        <dbReference type="WBParaSite" id="jg5249"/>
    </source>
</evidence>
<reference evidence="5" key="1">
    <citation type="submission" date="2022-11" db="UniProtKB">
        <authorList>
            <consortium name="WormBaseParasite"/>
        </authorList>
    </citation>
    <scope>IDENTIFICATION</scope>
</reference>
<dbReference type="GO" id="GO:0005634">
    <property type="term" value="C:nucleus"/>
    <property type="evidence" value="ECO:0007669"/>
    <property type="project" value="UniProtKB-SubCell"/>
</dbReference>
<dbReference type="AlphaFoldDB" id="A0A915ECL3"/>
<dbReference type="InterPro" id="IPR052771">
    <property type="entry name" value="Neurotrophin_sig_adaptor"/>
</dbReference>
<dbReference type="Gene3D" id="3.30.420.10">
    <property type="entry name" value="Ribonuclease H-like superfamily/Ribonuclease H"/>
    <property type="match status" value="1"/>
</dbReference>
<keyword evidence="3" id="KW-0812">Transmembrane</keyword>
<evidence type="ECO:0000256" key="2">
    <source>
        <dbReference type="SAM" id="MobiDB-lite"/>
    </source>
</evidence>
<evidence type="ECO:0000313" key="4">
    <source>
        <dbReference type="Proteomes" id="UP000887574"/>
    </source>
</evidence>
<dbReference type="SUPFAM" id="SSF46689">
    <property type="entry name" value="Homeodomain-like"/>
    <property type="match status" value="1"/>
</dbReference>
<proteinExistence type="predicted"/>
<dbReference type="GO" id="GO:0003676">
    <property type="term" value="F:nucleic acid binding"/>
    <property type="evidence" value="ECO:0007669"/>
    <property type="project" value="InterPro"/>
</dbReference>
<protein>
    <submittedName>
        <fullName evidence="5">KAP NTPase domain-containing protein</fullName>
    </submittedName>
</protein>